<organism evidence="1 2">
    <name type="scientific">Somion occarium</name>
    <dbReference type="NCBI Taxonomy" id="3059160"/>
    <lineage>
        <taxon>Eukaryota</taxon>
        <taxon>Fungi</taxon>
        <taxon>Dikarya</taxon>
        <taxon>Basidiomycota</taxon>
        <taxon>Agaricomycotina</taxon>
        <taxon>Agaricomycetes</taxon>
        <taxon>Polyporales</taxon>
        <taxon>Cerrenaceae</taxon>
        <taxon>Somion</taxon>
    </lineage>
</organism>
<evidence type="ECO:0000313" key="1">
    <source>
        <dbReference type="EMBL" id="CAL1698923.1"/>
    </source>
</evidence>
<evidence type="ECO:0000313" key="2">
    <source>
        <dbReference type="Proteomes" id="UP001497453"/>
    </source>
</evidence>
<reference evidence="2" key="1">
    <citation type="submission" date="2024-04" db="EMBL/GenBank/DDBJ databases">
        <authorList>
            <person name="Shaw F."/>
            <person name="Minotto A."/>
        </authorList>
    </citation>
    <scope>NUCLEOTIDE SEQUENCE [LARGE SCALE GENOMIC DNA]</scope>
</reference>
<name>A0ABP1CW49_9APHY</name>
<accession>A0ABP1CW49</accession>
<dbReference type="EMBL" id="OZ037954">
    <property type="protein sequence ID" value="CAL1698923.1"/>
    <property type="molecule type" value="Genomic_DNA"/>
</dbReference>
<dbReference type="Proteomes" id="UP001497453">
    <property type="component" value="Chromosome 11"/>
</dbReference>
<keyword evidence="2" id="KW-1185">Reference proteome</keyword>
<gene>
    <name evidence="1" type="ORF">GFSPODELE1_LOCUS2406</name>
</gene>
<proteinExistence type="predicted"/>
<sequence length="130" mass="14924">MPNMLETFDCAIRLITIEESARNSQALKALAERMPFKDLDHLLASQTGQPTSLEDRRVYDARYTDSQFASKFSPLDALHYYQSIIRRIDRSGVLDNHVSHRTRQLRLGYALYLVGRIRHTSISLPEKTGS</sequence>
<protein>
    <submittedName>
        <fullName evidence="1">Uncharacterized protein</fullName>
    </submittedName>
</protein>